<organism evidence="1 2">
    <name type="scientific">Saccharibacter floricola DSM 15669</name>
    <dbReference type="NCBI Taxonomy" id="1123227"/>
    <lineage>
        <taxon>Bacteria</taxon>
        <taxon>Pseudomonadati</taxon>
        <taxon>Pseudomonadota</taxon>
        <taxon>Alphaproteobacteria</taxon>
        <taxon>Acetobacterales</taxon>
        <taxon>Acetobacteraceae</taxon>
        <taxon>Saccharibacter</taxon>
    </lineage>
</organism>
<evidence type="ECO:0000313" key="2">
    <source>
        <dbReference type="Proteomes" id="UP001062901"/>
    </source>
</evidence>
<evidence type="ECO:0000313" key="1">
    <source>
        <dbReference type="EMBL" id="GBQ07341.1"/>
    </source>
</evidence>
<reference evidence="1" key="1">
    <citation type="submission" date="2013-04" db="EMBL/GenBank/DDBJ databases">
        <title>The genome sequencing project of 58 acetic acid bacteria.</title>
        <authorList>
            <person name="Okamoto-Kainuma A."/>
            <person name="Ishikawa M."/>
            <person name="Umino S."/>
            <person name="Koizumi Y."/>
            <person name="Shiwa Y."/>
            <person name="Yoshikawa H."/>
            <person name="Matsutani M."/>
            <person name="Matsushita K."/>
        </authorList>
    </citation>
    <scope>NUCLEOTIDE SEQUENCE</scope>
    <source>
        <strain evidence="1">DSM 15669</strain>
    </source>
</reference>
<dbReference type="Gene3D" id="3.30.420.10">
    <property type="entry name" value="Ribonuclease H-like superfamily/Ribonuclease H"/>
    <property type="match status" value="1"/>
</dbReference>
<dbReference type="InterPro" id="IPR012337">
    <property type="entry name" value="RNaseH-like_sf"/>
</dbReference>
<dbReference type="InterPro" id="IPR036397">
    <property type="entry name" value="RNaseH_sf"/>
</dbReference>
<gene>
    <name evidence="1" type="ORF">AA15669_1335</name>
</gene>
<dbReference type="CDD" id="cd22992">
    <property type="entry name" value="MOC1"/>
    <property type="match status" value="1"/>
</dbReference>
<dbReference type="Proteomes" id="UP001062901">
    <property type="component" value="Unassembled WGS sequence"/>
</dbReference>
<proteinExistence type="predicted"/>
<sequence>MGGRKPALEENDLMTRRYLAIDPGAGGALALFSASGDLVRVVDMPTITVKEAGKNRRHINTSHLARLIEDDSPCHIFIEKVGARPGEGTVSSFSFGRAFGVLEGIAASRAIPTSFILPRLWKRGTQTPADKNGARQRACQLFPSHAASFARVKDDGRAEAALLGFYGLHTHQVVPCHEVSL</sequence>
<comment type="caution">
    <text evidence="1">The sequence shown here is derived from an EMBL/GenBank/DDBJ whole genome shotgun (WGS) entry which is preliminary data.</text>
</comment>
<dbReference type="EMBL" id="BAQD01000024">
    <property type="protein sequence ID" value="GBQ07341.1"/>
    <property type="molecule type" value="Genomic_DNA"/>
</dbReference>
<keyword evidence="2" id="KW-1185">Reference proteome</keyword>
<protein>
    <submittedName>
        <fullName evidence="1">Crossover junction endodeoxyribonuclease</fullName>
    </submittedName>
</protein>
<name>A0ABQ0P2V9_9PROT</name>
<dbReference type="PANTHER" id="PTHR36015:SF6">
    <property type="entry name" value="HOLLIDAY JUNCTION RESOLVASE MOC1, CHLOROPLASTIC-RELATED"/>
    <property type="match status" value="1"/>
</dbReference>
<accession>A0ABQ0P2V9</accession>
<dbReference type="SUPFAM" id="SSF53098">
    <property type="entry name" value="Ribonuclease H-like"/>
    <property type="match status" value="1"/>
</dbReference>
<dbReference type="InterPro" id="IPR045290">
    <property type="entry name" value="MOC1-like"/>
</dbReference>
<dbReference type="PANTHER" id="PTHR36015">
    <property type="entry name" value="HOLLIDAY JUNCTION RESOLVASE MOC1, CHLOROPLASTIC-RELATED"/>
    <property type="match status" value="1"/>
</dbReference>